<dbReference type="EMBL" id="CAJNNV010030840">
    <property type="protein sequence ID" value="CAE8633800.1"/>
    <property type="molecule type" value="Genomic_DNA"/>
</dbReference>
<evidence type="ECO:0000313" key="3">
    <source>
        <dbReference type="EMBL" id="CAE8633800.1"/>
    </source>
</evidence>
<evidence type="ECO:0000256" key="2">
    <source>
        <dbReference type="SAM" id="SignalP"/>
    </source>
</evidence>
<feature type="chain" id="PRO_5032970409" description="Secreted protein" evidence="2">
    <location>
        <begin position="21"/>
        <end position="140"/>
    </location>
</feature>
<evidence type="ECO:0000313" key="4">
    <source>
        <dbReference type="Proteomes" id="UP000654075"/>
    </source>
</evidence>
<protein>
    <recommendedName>
        <fullName evidence="5">Secreted protein</fullName>
    </recommendedName>
</protein>
<gene>
    <name evidence="3" type="ORF">PGLA1383_LOCUS49557</name>
</gene>
<proteinExistence type="predicted"/>
<organism evidence="3 4">
    <name type="scientific">Polarella glacialis</name>
    <name type="common">Dinoflagellate</name>
    <dbReference type="NCBI Taxonomy" id="89957"/>
    <lineage>
        <taxon>Eukaryota</taxon>
        <taxon>Sar</taxon>
        <taxon>Alveolata</taxon>
        <taxon>Dinophyceae</taxon>
        <taxon>Suessiales</taxon>
        <taxon>Suessiaceae</taxon>
        <taxon>Polarella</taxon>
    </lineage>
</organism>
<evidence type="ECO:0008006" key="5">
    <source>
        <dbReference type="Google" id="ProtNLM"/>
    </source>
</evidence>
<keyword evidence="1" id="KW-0812">Transmembrane</keyword>
<sequence>MLLLLLLHVVVGFFSWVACCCDNDSSNATAHNDGESLSCQDWETWLRTLSPNPETLMSGCFSFVSLIALLTKWVFINSHFATKTATVCIHSNKQETTMCYAFSLDADLTICFTGSFQRARASRQRERSTKLILASSKRCV</sequence>
<name>A0A813H712_POLGL</name>
<accession>A0A813H712</accession>
<comment type="caution">
    <text evidence="3">The sequence shown here is derived from an EMBL/GenBank/DDBJ whole genome shotgun (WGS) entry which is preliminary data.</text>
</comment>
<keyword evidence="1" id="KW-0472">Membrane</keyword>
<feature type="signal peptide" evidence="2">
    <location>
        <begin position="1"/>
        <end position="20"/>
    </location>
</feature>
<feature type="transmembrane region" description="Helical" evidence="1">
    <location>
        <begin position="56"/>
        <end position="75"/>
    </location>
</feature>
<keyword evidence="2" id="KW-0732">Signal</keyword>
<evidence type="ECO:0000256" key="1">
    <source>
        <dbReference type="SAM" id="Phobius"/>
    </source>
</evidence>
<dbReference type="Proteomes" id="UP000654075">
    <property type="component" value="Unassembled WGS sequence"/>
</dbReference>
<reference evidence="3" key="1">
    <citation type="submission" date="2021-02" db="EMBL/GenBank/DDBJ databases">
        <authorList>
            <person name="Dougan E. K."/>
            <person name="Rhodes N."/>
            <person name="Thang M."/>
            <person name="Chan C."/>
        </authorList>
    </citation>
    <scope>NUCLEOTIDE SEQUENCE</scope>
</reference>
<dbReference type="AlphaFoldDB" id="A0A813H712"/>
<keyword evidence="4" id="KW-1185">Reference proteome</keyword>
<keyword evidence="1" id="KW-1133">Transmembrane helix</keyword>